<gene>
    <name evidence="1" type="ORF">Nepgr_033375</name>
</gene>
<reference evidence="1" key="1">
    <citation type="submission" date="2023-05" db="EMBL/GenBank/DDBJ databases">
        <title>Nepenthes gracilis genome sequencing.</title>
        <authorList>
            <person name="Fukushima K."/>
        </authorList>
    </citation>
    <scope>NUCLEOTIDE SEQUENCE</scope>
    <source>
        <strain evidence="1">SING2019-196</strain>
    </source>
</reference>
<proteinExistence type="predicted"/>
<dbReference type="EMBL" id="BSYO01000040">
    <property type="protein sequence ID" value="GMH31532.1"/>
    <property type="molecule type" value="Genomic_DNA"/>
</dbReference>
<dbReference type="AlphaFoldDB" id="A0AAD3TMJ0"/>
<protein>
    <submittedName>
        <fullName evidence="1">Uncharacterized protein</fullName>
    </submittedName>
</protein>
<comment type="caution">
    <text evidence="1">The sequence shown here is derived from an EMBL/GenBank/DDBJ whole genome shotgun (WGS) entry which is preliminary data.</text>
</comment>
<name>A0AAD3TMJ0_NEPGR</name>
<accession>A0AAD3TMJ0</accession>
<organism evidence="1 2">
    <name type="scientific">Nepenthes gracilis</name>
    <name type="common">Slender pitcher plant</name>
    <dbReference type="NCBI Taxonomy" id="150966"/>
    <lineage>
        <taxon>Eukaryota</taxon>
        <taxon>Viridiplantae</taxon>
        <taxon>Streptophyta</taxon>
        <taxon>Embryophyta</taxon>
        <taxon>Tracheophyta</taxon>
        <taxon>Spermatophyta</taxon>
        <taxon>Magnoliopsida</taxon>
        <taxon>eudicotyledons</taxon>
        <taxon>Gunneridae</taxon>
        <taxon>Pentapetalae</taxon>
        <taxon>Caryophyllales</taxon>
        <taxon>Nepenthaceae</taxon>
        <taxon>Nepenthes</taxon>
    </lineage>
</organism>
<dbReference type="Proteomes" id="UP001279734">
    <property type="component" value="Unassembled WGS sequence"/>
</dbReference>
<keyword evidence="2" id="KW-1185">Reference proteome</keyword>
<evidence type="ECO:0000313" key="2">
    <source>
        <dbReference type="Proteomes" id="UP001279734"/>
    </source>
</evidence>
<sequence length="146" mass="16628">MEGCPHELAHIMALPPLGNKMVIECYPGLNPQVLQLEVVMMVSVPSMLRIALLKLHENGEIVALSIEYFDALFLMRARERIGKVIKVDRMTVMADRGRCYGHKEEDCSLRVAAQGVALDGQRRMIPDPFPGKRTQLQKRFRILDRE</sequence>
<evidence type="ECO:0000313" key="1">
    <source>
        <dbReference type="EMBL" id="GMH31532.1"/>
    </source>
</evidence>